<feature type="transmembrane region" description="Helical" evidence="4">
    <location>
        <begin position="42"/>
        <end position="61"/>
    </location>
</feature>
<dbReference type="Proteomes" id="UP000533306">
    <property type="component" value="Unassembled WGS sequence"/>
</dbReference>
<dbReference type="SUPFAM" id="SSF103473">
    <property type="entry name" value="MFS general substrate transporter"/>
    <property type="match status" value="1"/>
</dbReference>
<feature type="transmembrane region" description="Helical" evidence="4">
    <location>
        <begin position="131"/>
        <end position="152"/>
    </location>
</feature>
<evidence type="ECO:0000256" key="1">
    <source>
        <dbReference type="ARBA" id="ARBA00022692"/>
    </source>
</evidence>
<keyword evidence="7" id="KW-1185">Reference proteome</keyword>
<sequence>MLAAYRPILSLLRGTAFLLAASGLHGLLLPLRGQMEGFSTTSLGLIGTAWAAGFVLGCYFAPRIVRRAGHVRAFGTFAACGAIIALLTGLVINEAAWITLRAFTGFVMAGAFMVIESWLNEKSTNENRGTVFGLYMMVTYASIMGGQMIVAAGDVGSASLFMITGIFFCLSLIPTAVSTASHPQPLQDVSLDLKGLYANSPVSALACLLVGVANGAWGTLGAVYGARIGVSTAEIALMMSLVVIAGAFMQLPAGRLSDRTDRRYVLAAASLGGTIVAVLIFLVQPRSGIFVLIMTAAYGAFAYTLYSIAVAHANDHAKAEEFVKVSGGLLILYGFGTMIGPMLAAGMMEWWRPEGLFLTTALAHLLIAGYTMLRIRRRAPVPIEDREAFNTLPVERSITPQSLTLDPRTKNETDG</sequence>
<keyword evidence="2 4" id="KW-1133">Transmembrane helix</keyword>
<feature type="transmembrane region" description="Helical" evidence="4">
    <location>
        <begin position="355"/>
        <end position="373"/>
    </location>
</feature>
<dbReference type="InterPro" id="IPR011701">
    <property type="entry name" value="MFS"/>
</dbReference>
<feature type="transmembrane region" description="Helical" evidence="4">
    <location>
        <begin position="322"/>
        <end position="343"/>
    </location>
</feature>
<dbReference type="Pfam" id="PF07690">
    <property type="entry name" value="MFS_1"/>
    <property type="match status" value="1"/>
</dbReference>
<feature type="transmembrane region" description="Helical" evidence="4">
    <location>
        <begin position="158"/>
        <end position="181"/>
    </location>
</feature>
<dbReference type="InterPro" id="IPR047200">
    <property type="entry name" value="MFS_YcaD-like"/>
</dbReference>
<accession>A0A7W9RYW4</accession>
<dbReference type="GO" id="GO:0005886">
    <property type="term" value="C:plasma membrane"/>
    <property type="evidence" value="ECO:0007669"/>
    <property type="project" value="TreeGrafter"/>
</dbReference>
<dbReference type="AlphaFoldDB" id="A0A7W9RYW4"/>
<name>A0A7W9RYW4_9HYPH</name>
<dbReference type="Gene3D" id="1.20.1250.20">
    <property type="entry name" value="MFS general substrate transporter like domains"/>
    <property type="match status" value="2"/>
</dbReference>
<reference evidence="6 7" key="1">
    <citation type="submission" date="2020-08" db="EMBL/GenBank/DDBJ databases">
        <title>Genomic Encyclopedia of Type Strains, Phase IV (KMG-IV): sequencing the most valuable type-strain genomes for metagenomic binning, comparative biology and taxonomic classification.</title>
        <authorList>
            <person name="Goeker M."/>
        </authorList>
    </citation>
    <scope>NUCLEOTIDE SEQUENCE [LARGE SCALE GENOMIC DNA]</scope>
    <source>
        <strain evidence="6 7">DSM 11099</strain>
    </source>
</reference>
<dbReference type="InterPro" id="IPR036259">
    <property type="entry name" value="MFS_trans_sf"/>
</dbReference>
<feature type="transmembrane region" description="Helical" evidence="4">
    <location>
        <begin position="73"/>
        <end position="92"/>
    </location>
</feature>
<gene>
    <name evidence="6" type="ORF">HNR59_000381</name>
</gene>
<evidence type="ECO:0000259" key="5">
    <source>
        <dbReference type="PROSITE" id="PS50850"/>
    </source>
</evidence>
<dbReference type="InterPro" id="IPR020846">
    <property type="entry name" value="MFS_dom"/>
</dbReference>
<feature type="transmembrane region" description="Helical" evidence="4">
    <location>
        <begin position="235"/>
        <end position="252"/>
    </location>
</feature>
<feature type="transmembrane region" description="Helical" evidence="4">
    <location>
        <begin position="289"/>
        <end position="310"/>
    </location>
</feature>
<dbReference type="PANTHER" id="PTHR23521:SF3">
    <property type="entry name" value="MFS TRANSPORTER"/>
    <property type="match status" value="1"/>
</dbReference>
<organism evidence="6 7">
    <name type="scientific">Aquamicrobium lusatiense</name>
    <dbReference type="NCBI Taxonomy" id="89772"/>
    <lineage>
        <taxon>Bacteria</taxon>
        <taxon>Pseudomonadati</taxon>
        <taxon>Pseudomonadota</taxon>
        <taxon>Alphaproteobacteria</taxon>
        <taxon>Hyphomicrobiales</taxon>
        <taxon>Phyllobacteriaceae</taxon>
        <taxon>Aquamicrobium</taxon>
    </lineage>
</organism>
<evidence type="ECO:0000256" key="4">
    <source>
        <dbReference type="SAM" id="Phobius"/>
    </source>
</evidence>
<evidence type="ECO:0000256" key="2">
    <source>
        <dbReference type="ARBA" id="ARBA00022989"/>
    </source>
</evidence>
<keyword evidence="3 4" id="KW-0472">Membrane</keyword>
<dbReference type="CDD" id="cd17477">
    <property type="entry name" value="MFS_YcaD_like"/>
    <property type="match status" value="1"/>
</dbReference>
<dbReference type="GO" id="GO:0022857">
    <property type="term" value="F:transmembrane transporter activity"/>
    <property type="evidence" value="ECO:0007669"/>
    <property type="project" value="InterPro"/>
</dbReference>
<dbReference type="PROSITE" id="PS50850">
    <property type="entry name" value="MFS"/>
    <property type="match status" value="1"/>
</dbReference>
<comment type="caution">
    <text evidence="6">The sequence shown here is derived from an EMBL/GenBank/DDBJ whole genome shotgun (WGS) entry which is preliminary data.</text>
</comment>
<evidence type="ECO:0000256" key="3">
    <source>
        <dbReference type="ARBA" id="ARBA00023136"/>
    </source>
</evidence>
<protein>
    <submittedName>
        <fullName evidence="6">MFS family permease</fullName>
    </submittedName>
</protein>
<evidence type="ECO:0000313" key="7">
    <source>
        <dbReference type="Proteomes" id="UP000533306"/>
    </source>
</evidence>
<feature type="transmembrane region" description="Helical" evidence="4">
    <location>
        <begin position="202"/>
        <end position="223"/>
    </location>
</feature>
<feature type="domain" description="Major facilitator superfamily (MFS) profile" evidence="5">
    <location>
        <begin position="199"/>
        <end position="415"/>
    </location>
</feature>
<keyword evidence="1 4" id="KW-0812">Transmembrane</keyword>
<dbReference type="PANTHER" id="PTHR23521">
    <property type="entry name" value="TRANSPORTER MFS SUPERFAMILY"/>
    <property type="match status" value="1"/>
</dbReference>
<dbReference type="RefSeq" id="WP_183825212.1">
    <property type="nucleotide sequence ID" value="NZ_JACHEU010000001.1"/>
</dbReference>
<dbReference type="EMBL" id="JACHEU010000001">
    <property type="protein sequence ID" value="MBB6011036.1"/>
    <property type="molecule type" value="Genomic_DNA"/>
</dbReference>
<feature type="transmembrane region" description="Helical" evidence="4">
    <location>
        <begin position="98"/>
        <end position="119"/>
    </location>
</feature>
<proteinExistence type="predicted"/>
<feature type="transmembrane region" description="Helical" evidence="4">
    <location>
        <begin position="264"/>
        <end position="283"/>
    </location>
</feature>
<evidence type="ECO:0000313" key="6">
    <source>
        <dbReference type="EMBL" id="MBB6011036.1"/>
    </source>
</evidence>